<feature type="region of interest" description="Disordered" evidence="1">
    <location>
        <begin position="844"/>
        <end position="894"/>
    </location>
</feature>
<feature type="region of interest" description="Disordered" evidence="1">
    <location>
        <begin position="321"/>
        <end position="350"/>
    </location>
</feature>
<feature type="compositionally biased region" description="Basic residues" evidence="1">
    <location>
        <begin position="1143"/>
        <end position="1167"/>
    </location>
</feature>
<feature type="region of interest" description="Disordered" evidence="1">
    <location>
        <begin position="1000"/>
        <end position="1248"/>
    </location>
</feature>
<dbReference type="EMBL" id="FN653059">
    <property type="protein sequence ID" value="CBY10558.1"/>
    <property type="molecule type" value="Genomic_DNA"/>
</dbReference>
<feature type="compositionally biased region" description="Polar residues" evidence="1">
    <location>
        <begin position="703"/>
        <end position="712"/>
    </location>
</feature>
<feature type="region of interest" description="Disordered" evidence="1">
    <location>
        <begin position="1618"/>
        <end position="1816"/>
    </location>
</feature>
<reference evidence="2" key="1">
    <citation type="journal article" date="2010" name="Science">
        <title>Plasticity of animal genome architecture unmasked by rapid evolution of a pelagic tunicate.</title>
        <authorList>
            <person name="Denoeud F."/>
            <person name="Henriet S."/>
            <person name="Mungpakdee S."/>
            <person name="Aury J.M."/>
            <person name="Da Silva C."/>
            <person name="Brinkmann H."/>
            <person name="Mikhaleva J."/>
            <person name="Olsen L.C."/>
            <person name="Jubin C."/>
            <person name="Canestro C."/>
            <person name="Bouquet J.M."/>
            <person name="Danks G."/>
            <person name="Poulain J."/>
            <person name="Campsteijn C."/>
            <person name="Adamski M."/>
            <person name="Cross I."/>
            <person name="Yadetie F."/>
            <person name="Muffato M."/>
            <person name="Louis A."/>
            <person name="Butcher S."/>
            <person name="Tsagkogeorga G."/>
            <person name="Konrad A."/>
            <person name="Singh S."/>
            <person name="Jensen M.F."/>
            <person name="Cong E.H."/>
            <person name="Eikeseth-Otteraa H."/>
            <person name="Noel B."/>
            <person name="Anthouard V."/>
            <person name="Porcel B.M."/>
            <person name="Kachouri-Lafond R."/>
            <person name="Nishino A."/>
            <person name="Ugolini M."/>
            <person name="Chourrout P."/>
            <person name="Nishida H."/>
            <person name="Aasland R."/>
            <person name="Huzurbazar S."/>
            <person name="Westhof E."/>
            <person name="Delsuc F."/>
            <person name="Lehrach H."/>
            <person name="Reinhardt R."/>
            <person name="Weissenbach J."/>
            <person name="Roy S.W."/>
            <person name="Artiguenave F."/>
            <person name="Postlethwait J.H."/>
            <person name="Manak J.R."/>
            <person name="Thompson E.M."/>
            <person name="Jaillon O."/>
            <person name="Du Pasquier L."/>
            <person name="Boudinot P."/>
            <person name="Liberles D.A."/>
            <person name="Volff J.N."/>
            <person name="Philippe H."/>
            <person name="Lenhard B."/>
            <person name="Roest Crollius H."/>
            <person name="Wincker P."/>
            <person name="Chourrout D."/>
        </authorList>
    </citation>
    <scope>NUCLEOTIDE SEQUENCE [LARGE SCALE GENOMIC DNA]</scope>
</reference>
<feature type="compositionally biased region" description="Acidic residues" evidence="1">
    <location>
        <begin position="1105"/>
        <end position="1115"/>
    </location>
</feature>
<feature type="compositionally biased region" description="Basic and acidic residues" evidence="1">
    <location>
        <begin position="1780"/>
        <end position="1789"/>
    </location>
</feature>
<feature type="compositionally biased region" description="Basic and acidic residues" evidence="1">
    <location>
        <begin position="1062"/>
        <end position="1083"/>
    </location>
</feature>
<feature type="compositionally biased region" description="Basic and acidic residues" evidence="1">
    <location>
        <begin position="1183"/>
        <end position="1197"/>
    </location>
</feature>
<feature type="compositionally biased region" description="Basic and acidic residues" evidence="1">
    <location>
        <begin position="844"/>
        <end position="887"/>
    </location>
</feature>
<sequence>MENSTFNNADNIGNIMGDVRFLRGIEKICKTFFMDERKNDPMQREVTRLNEKITEILEQVKLVNSKVDFLTTLFREKESSCSCKKTTVQIERSHSEAIPSTKSNILAGVPLNDPLANPIGQKLIHDTLDNLTDTDFPELLQEMINDKGGISGMKEKKNIDKINTDDFSNDIMRNYLQFKSDVAGDAILRRNGNEKKQRLREEREKQTFPPPKKHSPKNSCSNLIISSIDIQPTTSKILEDKESEVVQNKFSENIVVFPGQHAGEELAVSEASDNPNSLNENKEGLSVTDVPIKSREPPIGILSKKSADKIAKVSKPIMKRKTGEKLQTLKKAKKESCGASRKSSPRTESQVQSYLDILNALPLTKRVSKRKNFEPKTLYFGNKTKKSEPIQQADESTSVCHDDRSVSTIIHGLLNQVPLTNFQTEYPRSIQPQSQPPAPSQEEFILVPVDTNHTPEPNIIYTDVTDLNSSKMCTPGRNSRCFNDFSDYMRRPSDENQLKSQVIRLQENQFFQPKTKININQAEKAVQSRFNPVIKEPGLGDNSYAASSSNELETMDLFSSDALPPPENPLTLDVPRSTTPPQKTFPDELMGVPSESNPTPLNLDFLKNLKTPSKTIDFSNSSFQKPAKRSNAFKTIPTSSTVSNSECVPPQLIYTSSEERLGASVQAMADDFDNFELPISHCHKTPGQIKLKSSSESLIPLTSPDQSETSTGELELPPSVVKPSEVPSIETLAKTKRRKSRKPLIIRKVKSEELTRKESQAFSKRFSLENPPIPSSPSEIRSIEEAAIGLLMCQSSMKKAAENSVQKEKTDSKFPPSTTVTAITGVKPTLAACNQIESEKIEKSTYEEKVMDKNHEDIMPTNDSKHNDERKTPVKACDDTEAKEAESQSKQSSLNISTFLSPNTLDYLWNSTIFNTPLLQEQADSKQTPSPSAAYSSEERSSSQEARVETVKVDLFNAKEERCVDQPTIETIPKCQKSVLQSSEVIPINDQKLAEVSDKVGQSELSLPKIPSSDCTLGDRKTTDTVVSGDMDSAENYVNISDVESQSANEMKKSKVSLSKIVDNKEPLQSHISPEIKERKADITDSDEESDDSRLSESESSEHETSEEDDSDSEWIDISGSESTPGNSSQMSPLSNYGNAKKTTSRKKTVLRRRKKASNLLKKKKKSTQVLSIPTRKAMTVMKPKELKRLNESKELENEGQIGKNRKSLDSKNEFPETTDEEFKKNPKTEVGTFELKEKRETLNDAEETEIPSVICMITSPENNAGIPDSLEPTSSEVRISGCESVFCGDTTCYDSTADDEESADETTDTESIGCSDATQDDVFEGDKFDLKEKPPAQTIIKVRTISSESSPKELGKSSDLQPTLETLASQRKDLSKKKLSKLVDMNAACDTKAEIAQVSKNNNILLSGIWSLGSTSSKLVQSHEIDVKKRRKLKEWDRPSLHQNKQNDDDSFDRDLRSYARKRKHSSFSDGHVKDDDDAYCLVSEVKKRRDKLEADRMNSQIPEAEAQPPDLSQLESPPGYDSSVEEDGLNSTIDSNATFDLGDDCAPRNSDTDINDKEEGELSEMDVSKENDDHESRLVDIVAEGNRHLSPRNKENIDALLIEAGLDLSMDSLMDDSETLTESKNNTEIPMESSETNFAPEVKSSSSKEKQITSKSPAKERIIADKTKPAKIENDKLNRADRCERRRPSREISPGRGRNYRRESERSQSRYSRENSRRHGSRERRNRRRESSVGRRRNYSSRDSSSRRSRGTSRRGSHERQENCHRRSRSRRASGVHSRIEDNDKSSRSKRPSKSAGGDSISQNNQKTKTKESQ</sequence>
<feature type="compositionally biased region" description="Polar residues" evidence="1">
    <location>
        <begin position="1622"/>
        <end position="1639"/>
    </location>
</feature>
<dbReference type="Proteomes" id="UP000001307">
    <property type="component" value="Unassembled WGS sequence"/>
</dbReference>
<feature type="compositionally biased region" description="Low complexity" evidence="1">
    <location>
        <begin position="717"/>
        <end position="726"/>
    </location>
</feature>
<feature type="region of interest" description="Disordered" evidence="1">
    <location>
        <begin position="1493"/>
        <end position="1576"/>
    </location>
</feature>
<feature type="compositionally biased region" description="Basic and acidic residues" evidence="1">
    <location>
        <begin position="1207"/>
        <end position="1228"/>
    </location>
</feature>
<feature type="region of interest" description="Disordered" evidence="1">
    <location>
        <begin position="921"/>
        <end position="947"/>
    </location>
</feature>
<feature type="region of interest" description="Disordered" evidence="1">
    <location>
        <begin position="189"/>
        <end position="220"/>
    </location>
</feature>
<feature type="region of interest" description="Disordered" evidence="1">
    <location>
        <begin position="1297"/>
        <end position="1321"/>
    </location>
</feature>
<proteinExistence type="predicted"/>
<evidence type="ECO:0000313" key="3">
    <source>
        <dbReference type="Proteomes" id="UP000001307"/>
    </source>
</evidence>
<feature type="compositionally biased region" description="Basic and acidic residues" evidence="1">
    <location>
        <begin position="1758"/>
        <end position="1767"/>
    </location>
</feature>
<feature type="compositionally biased region" description="Basic and acidic residues" evidence="1">
    <location>
        <begin position="1648"/>
        <end position="1692"/>
    </location>
</feature>
<evidence type="ECO:0000256" key="1">
    <source>
        <dbReference type="SAM" id="MobiDB-lite"/>
    </source>
</evidence>
<feature type="compositionally biased region" description="Basic residues" evidence="1">
    <location>
        <begin position="321"/>
        <end position="333"/>
    </location>
</feature>
<feature type="compositionally biased region" description="Acidic residues" evidence="1">
    <location>
        <begin position="1297"/>
        <end position="1309"/>
    </location>
</feature>
<feature type="compositionally biased region" description="Basic and acidic residues" evidence="1">
    <location>
        <begin position="937"/>
        <end position="947"/>
    </location>
</feature>
<feature type="compositionally biased region" description="Polar residues" evidence="1">
    <location>
        <begin position="1036"/>
        <end position="1049"/>
    </location>
</feature>
<feature type="compositionally biased region" description="Basic residues" evidence="1">
    <location>
        <begin position="1720"/>
        <end position="1741"/>
    </location>
</feature>
<dbReference type="OrthoDB" id="10691099at2759"/>
<gene>
    <name evidence="2" type="ORF">GSOID_T00012705001</name>
</gene>
<name>E4XJB5_OIKDI</name>
<dbReference type="InParanoid" id="E4XJB5"/>
<feature type="compositionally biased region" description="Basic and acidic residues" evidence="1">
    <location>
        <begin position="189"/>
        <end position="206"/>
    </location>
</feature>
<accession>E4XJB5</accession>
<organism evidence="2">
    <name type="scientific">Oikopleura dioica</name>
    <name type="common">Tunicate</name>
    <dbReference type="NCBI Taxonomy" id="34765"/>
    <lineage>
        <taxon>Eukaryota</taxon>
        <taxon>Metazoa</taxon>
        <taxon>Chordata</taxon>
        <taxon>Tunicata</taxon>
        <taxon>Appendicularia</taxon>
        <taxon>Copelata</taxon>
        <taxon>Oikopleuridae</taxon>
        <taxon>Oikopleura</taxon>
    </lineage>
</organism>
<feature type="compositionally biased region" description="Basic and acidic residues" evidence="1">
    <location>
        <begin position="1092"/>
        <end position="1104"/>
    </location>
</feature>
<feature type="compositionally biased region" description="Polar residues" evidence="1">
    <location>
        <begin position="1531"/>
        <end position="1540"/>
    </location>
</feature>
<feature type="compositionally biased region" description="Polar residues" evidence="1">
    <location>
        <begin position="1124"/>
        <end position="1142"/>
    </location>
</feature>
<feature type="compositionally biased region" description="Basic and acidic residues" evidence="1">
    <location>
        <begin position="1702"/>
        <end position="1719"/>
    </location>
</feature>
<feature type="region of interest" description="Disordered" evidence="1">
    <location>
        <begin position="698"/>
        <end position="726"/>
    </location>
</feature>
<keyword evidence="3" id="KW-1185">Reference proteome</keyword>
<protein>
    <submittedName>
        <fullName evidence="2">Uncharacterized protein</fullName>
    </submittedName>
</protein>
<evidence type="ECO:0000313" key="2">
    <source>
        <dbReference type="EMBL" id="CBY10558.1"/>
    </source>
</evidence>